<name>A0A249LH63_9ACTN</name>
<organism evidence="1 2">
    <name type="scientific">Candidatus Planktophila limnetica</name>
    <dbReference type="NCBI Taxonomy" id="573600"/>
    <lineage>
        <taxon>Bacteria</taxon>
        <taxon>Bacillati</taxon>
        <taxon>Actinomycetota</taxon>
        <taxon>Actinomycetes</taxon>
        <taxon>Candidatus Nanopelagicales</taxon>
        <taxon>Candidatus Nanopelagicaceae</taxon>
        <taxon>Candidatus Planktophila</taxon>
    </lineage>
</organism>
<gene>
    <name evidence="1" type="ORF">PHILAsVB114_06655</name>
</gene>
<dbReference type="KEGG" id="plim:PHILAsVB114_06655"/>
<protein>
    <submittedName>
        <fullName evidence="1">Methyltransferase</fullName>
    </submittedName>
</protein>
<dbReference type="InterPro" id="IPR029063">
    <property type="entry name" value="SAM-dependent_MTases_sf"/>
</dbReference>
<dbReference type="Proteomes" id="UP000217221">
    <property type="component" value="Chromosome"/>
</dbReference>
<sequence length="328" mass="37484">MKSTPQTPNRLQNLCDEHIGKVSDKWESYIDIYDELFQEIYGSVESILEIGIQNGGSLEIWSSYFPVARKIFGIDINPKCKLLKFKDERIKVFVGDANTREMVNMISEGSTFFDIIIDDGSHVSSDIIRTFALYFPKLKSGGTYIIEDLHASYWESHQGALNYNFSSIEFLKKLVDVVNFSHWGTDMSPSEILQSFINLYNLDLEPDLLLSIGSVYFQDSICVITKSSPAENPLGVRRIFGKDASIDDSVISFNHSTSATPTQYTNSLFNLFVDDELILKFAQNTAELTTKIENIEDELRVIKSSASWRYTKKLRQIRYLMSKFSQKK</sequence>
<dbReference type="RefSeq" id="WP_204246794.1">
    <property type="nucleotide sequence ID" value="NZ_CP016782.1"/>
</dbReference>
<keyword evidence="1" id="KW-0808">Transferase</keyword>
<dbReference type="EMBL" id="CP016782">
    <property type="protein sequence ID" value="ASY28274.1"/>
    <property type="molecule type" value="Genomic_DNA"/>
</dbReference>
<keyword evidence="1" id="KW-0489">Methyltransferase</keyword>
<dbReference type="SUPFAM" id="SSF53335">
    <property type="entry name" value="S-adenosyl-L-methionine-dependent methyltransferases"/>
    <property type="match status" value="1"/>
</dbReference>
<proteinExistence type="predicted"/>
<accession>A0A249LH63</accession>
<dbReference type="GO" id="GO:0032259">
    <property type="term" value="P:methylation"/>
    <property type="evidence" value="ECO:0007669"/>
    <property type="project" value="UniProtKB-KW"/>
</dbReference>
<dbReference type="GO" id="GO:0008168">
    <property type="term" value="F:methyltransferase activity"/>
    <property type="evidence" value="ECO:0007669"/>
    <property type="project" value="UniProtKB-KW"/>
</dbReference>
<dbReference type="AlphaFoldDB" id="A0A249LH63"/>
<evidence type="ECO:0000313" key="1">
    <source>
        <dbReference type="EMBL" id="ASY28274.1"/>
    </source>
</evidence>
<reference evidence="1 2" key="1">
    <citation type="submission" date="2016-07" db="EMBL/GenBank/DDBJ databases">
        <title>High microdiversification within the ubiquitous acI lineage of Actinobacteria.</title>
        <authorList>
            <person name="Neuenschwander S.M."/>
            <person name="Salcher M."/>
            <person name="Ghai R."/>
            <person name="Pernthaler J."/>
        </authorList>
    </citation>
    <scope>NUCLEOTIDE SEQUENCE [LARGE SCALE GENOMIC DNA]</scope>
    <source>
        <strain evidence="1">MMS-VB-114</strain>
    </source>
</reference>
<evidence type="ECO:0000313" key="2">
    <source>
        <dbReference type="Proteomes" id="UP000217221"/>
    </source>
</evidence>
<dbReference type="Gene3D" id="3.40.50.150">
    <property type="entry name" value="Vaccinia Virus protein VP39"/>
    <property type="match status" value="1"/>
</dbReference>
<keyword evidence="2" id="KW-1185">Reference proteome</keyword>